<protein>
    <submittedName>
        <fullName evidence="1">Uncharacterized protein</fullName>
    </submittedName>
</protein>
<name>A0ABD1VRB6_9LAMI</name>
<accession>A0ABD1VRB6</accession>
<organism evidence="1 2">
    <name type="scientific">Abeliophyllum distichum</name>
    <dbReference type="NCBI Taxonomy" id="126358"/>
    <lineage>
        <taxon>Eukaryota</taxon>
        <taxon>Viridiplantae</taxon>
        <taxon>Streptophyta</taxon>
        <taxon>Embryophyta</taxon>
        <taxon>Tracheophyta</taxon>
        <taxon>Spermatophyta</taxon>
        <taxon>Magnoliopsida</taxon>
        <taxon>eudicotyledons</taxon>
        <taxon>Gunneridae</taxon>
        <taxon>Pentapetalae</taxon>
        <taxon>asterids</taxon>
        <taxon>lamiids</taxon>
        <taxon>Lamiales</taxon>
        <taxon>Oleaceae</taxon>
        <taxon>Forsythieae</taxon>
        <taxon>Abeliophyllum</taxon>
    </lineage>
</organism>
<proteinExistence type="predicted"/>
<evidence type="ECO:0000313" key="1">
    <source>
        <dbReference type="EMBL" id="KAL2539273.1"/>
    </source>
</evidence>
<dbReference type="Proteomes" id="UP001604336">
    <property type="component" value="Unassembled WGS sequence"/>
</dbReference>
<dbReference type="EMBL" id="JBFOLK010000001">
    <property type="protein sequence ID" value="KAL2539273.1"/>
    <property type="molecule type" value="Genomic_DNA"/>
</dbReference>
<comment type="caution">
    <text evidence="1">The sequence shown here is derived from an EMBL/GenBank/DDBJ whole genome shotgun (WGS) entry which is preliminary data.</text>
</comment>
<keyword evidence="2" id="KW-1185">Reference proteome</keyword>
<dbReference type="AlphaFoldDB" id="A0ABD1VRB6"/>
<sequence length="108" mass="12258">MEVLRGEEPPKSLFVMMNGVSVEAAKAFLLHSIEALQRCSLRGWKSGPEMSEFFEKGLLLSDGQIPKAHFAFGSLEDDLQKSINHTLILRRILKPKWVHLNEAAEEWP</sequence>
<reference evidence="2" key="1">
    <citation type="submission" date="2024-07" db="EMBL/GenBank/DDBJ databases">
        <title>Two chromosome-level genome assemblies of Korean endemic species Abeliophyllum distichum and Forsythia ovata (Oleaceae).</title>
        <authorList>
            <person name="Jang H."/>
        </authorList>
    </citation>
    <scope>NUCLEOTIDE SEQUENCE [LARGE SCALE GENOMIC DNA]</scope>
</reference>
<gene>
    <name evidence="1" type="ORF">Adt_00251</name>
</gene>
<evidence type="ECO:0000313" key="2">
    <source>
        <dbReference type="Proteomes" id="UP001604336"/>
    </source>
</evidence>